<dbReference type="Proteomes" id="UP000610558">
    <property type="component" value="Unassembled WGS sequence"/>
</dbReference>
<dbReference type="RefSeq" id="WP_190766771.1">
    <property type="nucleotide sequence ID" value="NZ_JACXLD010000015.1"/>
</dbReference>
<name>A0A927C2P9_9GAMM</name>
<gene>
    <name evidence="1" type="ORF">IB286_14470</name>
</gene>
<dbReference type="AlphaFoldDB" id="A0A927C2P9"/>
<accession>A0A927C2P9</accession>
<evidence type="ECO:0000313" key="1">
    <source>
        <dbReference type="EMBL" id="MBD2860203.1"/>
    </source>
</evidence>
<organism evidence="1 2">
    <name type="scientific">Spongiibacter pelagi</name>
    <dbReference type="NCBI Taxonomy" id="2760804"/>
    <lineage>
        <taxon>Bacteria</taxon>
        <taxon>Pseudomonadati</taxon>
        <taxon>Pseudomonadota</taxon>
        <taxon>Gammaproteobacteria</taxon>
        <taxon>Cellvibrionales</taxon>
        <taxon>Spongiibacteraceae</taxon>
        <taxon>Spongiibacter</taxon>
    </lineage>
</organism>
<proteinExistence type="predicted"/>
<reference evidence="1" key="1">
    <citation type="submission" date="2020-09" db="EMBL/GenBank/DDBJ databases">
        <authorList>
            <person name="Yoon J.-W."/>
        </authorList>
    </citation>
    <scope>NUCLEOTIDE SEQUENCE</scope>
    <source>
        <strain evidence="1">KMU-158</strain>
    </source>
</reference>
<evidence type="ECO:0008006" key="3">
    <source>
        <dbReference type="Google" id="ProtNLM"/>
    </source>
</evidence>
<protein>
    <recommendedName>
        <fullName evidence="3">DNA replication terminus site binding protein</fullName>
    </recommendedName>
</protein>
<sequence length="340" mass="38516">MDYSLITQLRSSADELKFANEQLKAQLRKEALALWLPSEAQTGNNDLDRESALQVITPLWYTDIPQEQPVPVSEFHQGDLRGFQIGSEAPPSSGVLCVSDKAAAMVGILNEKKAAFQVAVKAIRQSCAADKSESWLLKSDFSRLMEQIIERGSQRSPEFKSVLKLADISGINLIWAFRQVRLLEKGTRSVSWTWLVKHGEITRVTVESALELAKKLPMESDQEFAIQALNGLPKTEKVLAYRKRLLPQLRANLVIGDPALPSSALHRKMVVTPSIVLMPANNLPVCKWQSLETFLEKEARKRGDVKIEAQAWLPKLSLYRYLPQFRDYAWQEEQKKLKDY</sequence>
<keyword evidence="2" id="KW-1185">Reference proteome</keyword>
<evidence type="ECO:0000313" key="2">
    <source>
        <dbReference type="Proteomes" id="UP000610558"/>
    </source>
</evidence>
<comment type="caution">
    <text evidence="1">The sequence shown here is derived from an EMBL/GenBank/DDBJ whole genome shotgun (WGS) entry which is preliminary data.</text>
</comment>
<dbReference type="EMBL" id="JACXLD010000015">
    <property type="protein sequence ID" value="MBD2860203.1"/>
    <property type="molecule type" value="Genomic_DNA"/>
</dbReference>